<organism evidence="2 3">
    <name type="scientific">Salibacterium lacus</name>
    <dbReference type="NCBI Taxonomy" id="1898109"/>
    <lineage>
        <taxon>Bacteria</taxon>
        <taxon>Bacillati</taxon>
        <taxon>Bacillota</taxon>
        <taxon>Bacilli</taxon>
        <taxon>Bacillales</taxon>
        <taxon>Bacillaceae</taxon>
    </lineage>
</organism>
<keyword evidence="1" id="KW-1133">Transmembrane helix</keyword>
<evidence type="ECO:0000313" key="2">
    <source>
        <dbReference type="EMBL" id="MFD2705746.1"/>
    </source>
</evidence>
<comment type="caution">
    <text evidence="2">The sequence shown here is derived from an EMBL/GenBank/DDBJ whole genome shotgun (WGS) entry which is preliminary data.</text>
</comment>
<dbReference type="EMBL" id="JBHUML010000002">
    <property type="protein sequence ID" value="MFD2705746.1"/>
    <property type="molecule type" value="Genomic_DNA"/>
</dbReference>
<name>A0ABW5T185_9BACI</name>
<protein>
    <submittedName>
        <fullName evidence="2">DUF5412 family protein</fullName>
    </submittedName>
</protein>
<dbReference type="Pfam" id="PF17428">
    <property type="entry name" value="DUF5412"/>
    <property type="match status" value="1"/>
</dbReference>
<proteinExistence type="predicted"/>
<keyword evidence="3" id="KW-1185">Reference proteome</keyword>
<feature type="transmembrane region" description="Helical" evidence="1">
    <location>
        <begin position="35"/>
        <end position="53"/>
    </location>
</feature>
<keyword evidence="1" id="KW-0812">Transmembrane</keyword>
<evidence type="ECO:0000313" key="3">
    <source>
        <dbReference type="Proteomes" id="UP001597520"/>
    </source>
</evidence>
<feature type="transmembrane region" description="Helical" evidence="1">
    <location>
        <begin position="9"/>
        <end position="29"/>
    </location>
</feature>
<gene>
    <name evidence="2" type="ORF">ACFSUB_09705</name>
</gene>
<accession>A0ABW5T185</accession>
<dbReference type="RefSeq" id="WP_380712981.1">
    <property type="nucleotide sequence ID" value="NZ_JBHUML010000002.1"/>
</dbReference>
<feature type="transmembrane region" description="Helical" evidence="1">
    <location>
        <begin position="65"/>
        <end position="85"/>
    </location>
</feature>
<evidence type="ECO:0000256" key="1">
    <source>
        <dbReference type="SAM" id="Phobius"/>
    </source>
</evidence>
<sequence>MVEKCGRWGFYLCLLFLLYSAVHICIAEWRILPPVWVMLTGSVGIFLLGAVGFRARNLLTITRGLFTIFISFFLIIVFAFLVWIMPEANKTLKTTESPDGTHEVNVYLRNGGATTSFFVIGEKEGPLWFSKTIYSEEGTDEADVTWKNEDTLLINGTRIQLGKG</sequence>
<dbReference type="InterPro" id="IPR035406">
    <property type="entry name" value="DUF5412"/>
</dbReference>
<dbReference type="Proteomes" id="UP001597520">
    <property type="component" value="Unassembled WGS sequence"/>
</dbReference>
<reference evidence="3" key="1">
    <citation type="journal article" date="2019" name="Int. J. Syst. Evol. Microbiol.">
        <title>The Global Catalogue of Microorganisms (GCM) 10K type strain sequencing project: providing services to taxonomists for standard genome sequencing and annotation.</title>
        <authorList>
            <consortium name="The Broad Institute Genomics Platform"/>
            <consortium name="The Broad Institute Genome Sequencing Center for Infectious Disease"/>
            <person name="Wu L."/>
            <person name="Ma J."/>
        </authorList>
    </citation>
    <scope>NUCLEOTIDE SEQUENCE [LARGE SCALE GENOMIC DNA]</scope>
    <source>
        <strain evidence="3">KCTC 33792</strain>
    </source>
</reference>
<keyword evidence="1" id="KW-0472">Membrane</keyword>